<comment type="subcellular location">
    <subcellularLocation>
        <location evidence="1">Endoplasmic reticulum membrane</location>
    </subcellularLocation>
</comment>
<comment type="function">
    <text evidence="1">Plays a key role in early steps of protein N-linked glycosylation by being involved in the conversion of polyprenol into dolichol. Acts as a polyprenal reductase that mediates the reduction of polyprenal into dolichal in a NADP-dependent mechanism. Dolichols are required for the synthesis of dolichol-linked monosaccharides and the oligosaccharide precursor used for N-glycosylation.</text>
</comment>
<organism evidence="2 3">
    <name type="scientific">Microthyrium microscopicum</name>
    <dbReference type="NCBI Taxonomy" id="703497"/>
    <lineage>
        <taxon>Eukaryota</taxon>
        <taxon>Fungi</taxon>
        <taxon>Dikarya</taxon>
        <taxon>Ascomycota</taxon>
        <taxon>Pezizomycotina</taxon>
        <taxon>Dothideomycetes</taxon>
        <taxon>Dothideomycetes incertae sedis</taxon>
        <taxon>Microthyriales</taxon>
        <taxon>Microthyriaceae</taxon>
        <taxon>Microthyrium</taxon>
    </lineage>
</organism>
<comment type="similarity">
    <text evidence="1">Belongs to the steroid 5-alpha reductase family. Polyprenal reductase subfamily.</text>
</comment>
<dbReference type="EC" id="1.3.1.94" evidence="1"/>
<comment type="catalytic activity">
    <reaction evidence="1">
        <text>a di-trans,poly-cis-dolichal + NADP(+) = a di-trans,poly-cis-polyprenal + NADPH + H(+)</text>
        <dbReference type="Rhea" id="RHEA:80727"/>
        <dbReference type="Rhea" id="RHEA-COMP:19536"/>
        <dbReference type="Rhea" id="RHEA-COMP:19537"/>
        <dbReference type="ChEBI" id="CHEBI:15378"/>
        <dbReference type="ChEBI" id="CHEBI:57783"/>
        <dbReference type="ChEBI" id="CHEBI:58349"/>
        <dbReference type="ChEBI" id="CHEBI:231623"/>
        <dbReference type="ChEBI" id="CHEBI:231637"/>
        <dbReference type="EC" id="1.3.1.94"/>
    </reaction>
    <physiologicalReaction direction="right-to-left" evidence="1">
        <dbReference type="Rhea" id="RHEA:80729"/>
    </physiologicalReaction>
</comment>
<keyword evidence="1" id="KW-0472">Membrane</keyword>
<dbReference type="PROSITE" id="PS50244">
    <property type="entry name" value="S5A_REDUCTASE"/>
    <property type="match status" value="1"/>
</dbReference>
<reference evidence="2" key="1">
    <citation type="journal article" date="2020" name="Stud. Mycol.">
        <title>101 Dothideomycetes genomes: a test case for predicting lifestyles and emergence of pathogens.</title>
        <authorList>
            <person name="Haridas S."/>
            <person name="Albert R."/>
            <person name="Binder M."/>
            <person name="Bloem J."/>
            <person name="Labutti K."/>
            <person name="Salamov A."/>
            <person name="Andreopoulos B."/>
            <person name="Baker S."/>
            <person name="Barry K."/>
            <person name="Bills G."/>
            <person name="Bluhm B."/>
            <person name="Cannon C."/>
            <person name="Castanera R."/>
            <person name="Culley D."/>
            <person name="Daum C."/>
            <person name="Ezra D."/>
            <person name="Gonzalez J."/>
            <person name="Henrissat B."/>
            <person name="Kuo A."/>
            <person name="Liang C."/>
            <person name="Lipzen A."/>
            <person name="Lutzoni F."/>
            <person name="Magnuson J."/>
            <person name="Mondo S."/>
            <person name="Nolan M."/>
            <person name="Ohm R."/>
            <person name="Pangilinan J."/>
            <person name="Park H.-J."/>
            <person name="Ramirez L."/>
            <person name="Alfaro M."/>
            <person name="Sun H."/>
            <person name="Tritt A."/>
            <person name="Yoshinaga Y."/>
            <person name="Zwiers L.-H."/>
            <person name="Turgeon B."/>
            <person name="Goodwin S."/>
            <person name="Spatafora J."/>
            <person name="Crous P."/>
            <person name="Grigoriev I."/>
        </authorList>
    </citation>
    <scope>NUCLEOTIDE SEQUENCE</scope>
    <source>
        <strain evidence="2">CBS 115976</strain>
    </source>
</reference>
<keyword evidence="1" id="KW-0521">NADP</keyword>
<dbReference type="GO" id="GO:0003865">
    <property type="term" value="F:3-oxo-5-alpha-steroid 4-dehydrogenase activity"/>
    <property type="evidence" value="ECO:0007669"/>
    <property type="project" value="TreeGrafter"/>
</dbReference>
<feature type="transmembrane region" description="Helical" evidence="1">
    <location>
        <begin position="302"/>
        <end position="319"/>
    </location>
</feature>
<gene>
    <name evidence="2" type="ORF">BT63DRAFT_479920</name>
</gene>
<dbReference type="InterPro" id="IPR039698">
    <property type="entry name" value="Dfg10/SRD5A3"/>
</dbReference>
<accession>A0A6A6U8L4</accession>
<comment type="pathway">
    <text evidence="1">Protein modification; protein glycosylation.</text>
</comment>
<dbReference type="UniPathway" id="UPA00378"/>
<dbReference type="OrthoDB" id="541710at2759"/>
<feature type="transmembrane region" description="Helical" evidence="1">
    <location>
        <begin position="125"/>
        <end position="142"/>
    </location>
</feature>
<protein>
    <recommendedName>
        <fullName evidence="1">Polyprenal reductase</fullName>
        <ecNumber evidence="1">1.3.1.94</ecNumber>
    </recommendedName>
</protein>
<evidence type="ECO:0000313" key="2">
    <source>
        <dbReference type="EMBL" id="KAF2668512.1"/>
    </source>
</evidence>
<dbReference type="GO" id="GO:0016095">
    <property type="term" value="P:polyprenol catabolic process"/>
    <property type="evidence" value="ECO:0007669"/>
    <property type="project" value="UniProtKB-UniRule"/>
</dbReference>
<dbReference type="GO" id="GO:0102389">
    <property type="term" value="F:polyprenol reductase activity"/>
    <property type="evidence" value="ECO:0007669"/>
    <property type="project" value="UniProtKB-UniRule"/>
</dbReference>
<keyword evidence="1" id="KW-0256">Endoplasmic reticulum</keyword>
<feature type="transmembrane region" description="Helical" evidence="1">
    <location>
        <begin position="20"/>
        <end position="38"/>
    </location>
</feature>
<keyword evidence="3" id="KW-1185">Reference proteome</keyword>
<dbReference type="PANTHER" id="PTHR14624:SF0">
    <property type="entry name" value="POLYPRENOL REDUCTASE"/>
    <property type="match status" value="1"/>
</dbReference>
<dbReference type="PANTHER" id="PTHR14624">
    <property type="entry name" value="DFG10 PROTEIN"/>
    <property type="match status" value="1"/>
</dbReference>
<sequence>MSAIKIDPDVFKGLLDIHPNHLIIFLYTSISVFIIALYKTPILRDRFLRYGVRNTPQKAPTTTNTTTPQPSLIIQLLDTLKAITVPHAWFTHFYILATITTTLTLHQSITTGPLLPALNLPHHQLSLAPLGIFLLHVLRRLYESITLTRPSTSRMWIGHYVMGLLHYTLAPIALIADPAPSADLLYILPFALALLAFSIAQHKQHVYLASLPRGPDYILPNGGAFSKALAPHYGCEVGIYVCLLGMRLSGGGWDWTVASMLGFVVINLGVSVRETRRVYRERFGDVVEGKGLMWPCLEWGRMEWFVVFVGIGIAMGSFMS</sequence>
<evidence type="ECO:0000256" key="1">
    <source>
        <dbReference type="RuleBase" id="RU367081"/>
    </source>
</evidence>
<keyword evidence="1" id="KW-0812">Transmembrane</keyword>
<name>A0A6A6U8L4_9PEZI</name>
<dbReference type="GO" id="GO:0005789">
    <property type="term" value="C:endoplasmic reticulum membrane"/>
    <property type="evidence" value="ECO:0007669"/>
    <property type="project" value="UniProtKB-SubCell"/>
</dbReference>
<keyword evidence="1" id="KW-0560">Oxidoreductase</keyword>
<evidence type="ECO:0000313" key="3">
    <source>
        <dbReference type="Proteomes" id="UP000799302"/>
    </source>
</evidence>
<dbReference type="AlphaFoldDB" id="A0A6A6U8L4"/>
<keyword evidence="1" id="KW-1133">Transmembrane helix</keyword>
<feature type="transmembrane region" description="Helical" evidence="1">
    <location>
        <begin position="253"/>
        <end position="272"/>
    </location>
</feature>
<dbReference type="EMBL" id="MU004236">
    <property type="protein sequence ID" value="KAF2668512.1"/>
    <property type="molecule type" value="Genomic_DNA"/>
</dbReference>
<dbReference type="Proteomes" id="UP000799302">
    <property type="component" value="Unassembled WGS sequence"/>
</dbReference>
<dbReference type="GO" id="GO:0160198">
    <property type="term" value="F:polyprenal reductase activity"/>
    <property type="evidence" value="ECO:0007669"/>
    <property type="project" value="UniProtKB-EC"/>
</dbReference>
<dbReference type="GO" id="GO:0006488">
    <property type="term" value="P:dolichol-linked oligosaccharide biosynthetic process"/>
    <property type="evidence" value="ECO:0007669"/>
    <property type="project" value="UniProtKB-UniRule"/>
</dbReference>
<feature type="transmembrane region" description="Helical" evidence="1">
    <location>
        <begin position="157"/>
        <end position="176"/>
    </location>
</feature>
<proteinExistence type="inferred from homology"/>